<evidence type="ECO:0000313" key="15">
    <source>
        <dbReference type="EMBL" id="GAB0056441.1"/>
    </source>
</evidence>
<comment type="similarity">
    <text evidence="7 14">Belongs to the CobU/CobP family.</text>
</comment>
<organism evidence="15 16">
    <name type="scientific">Candidatus Magnetaquiglobus chichijimensis</name>
    <dbReference type="NCBI Taxonomy" id="3141448"/>
    <lineage>
        <taxon>Bacteria</taxon>
        <taxon>Pseudomonadati</taxon>
        <taxon>Pseudomonadota</taxon>
        <taxon>Magnetococcia</taxon>
        <taxon>Magnetococcales</taxon>
        <taxon>Candidatus Magnetaquicoccaceae</taxon>
        <taxon>Candidatus Magnetaquiglobus</taxon>
    </lineage>
</organism>
<evidence type="ECO:0000256" key="12">
    <source>
        <dbReference type="ARBA" id="ARBA00022840"/>
    </source>
</evidence>
<dbReference type="CDD" id="cd00544">
    <property type="entry name" value="CobU"/>
    <property type="match status" value="1"/>
</dbReference>
<dbReference type="PANTHER" id="PTHR34848">
    <property type="match status" value="1"/>
</dbReference>
<keyword evidence="16" id="KW-1185">Reference proteome</keyword>
<evidence type="ECO:0000256" key="3">
    <source>
        <dbReference type="ARBA" id="ARBA00001522"/>
    </source>
</evidence>
<dbReference type="Proteomes" id="UP001628193">
    <property type="component" value="Unassembled WGS sequence"/>
</dbReference>
<comment type="catalytic activity">
    <reaction evidence="2 14">
        <text>adenosylcob(III)inamide phosphate + GTP + H(+) = adenosylcob(III)inamide-GDP + diphosphate</text>
        <dbReference type="Rhea" id="RHEA:22712"/>
        <dbReference type="ChEBI" id="CHEBI:15378"/>
        <dbReference type="ChEBI" id="CHEBI:33019"/>
        <dbReference type="ChEBI" id="CHEBI:37565"/>
        <dbReference type="ChEBI" id="CHEBI:58502"/>
        <dbReference type="ChEBI" id="CHEBI:60487"/>
        <dbReference type="EC" id="2.7.7.62"/>
    </reaction>
</comment>
<comment type="pathway">
    <text evidence="5 14">Cofactor biosynthesis; adenosylcobalamin biosynthesis; adenosylcobalamin from cob(II)yrinate a,c-diamide: step 6/7.</text>
</comment>
<dbReference type="EMBL" id="BAAFGK010000002">
    <property type="protein sequence ID" value="GAB0056441.1"/>
    <property type="molecule type" value="Genomic_DNA"/>
</dbReference>
<dbReference type="InterPro" id="IPR003203">
    <property type="entry name" value="CobU/CobP"/>
</dbReference>
<name>A0ABQ0C6C5_9PROT</name>
<proteinExistence type="inferred from homology"/>
<evidence type="ECO:0000256" key="11">
    <source>
        <dbReference type="ARBA" id="ARBA00022777"/>
    </source>
</evidence>
<keyword evidence="13 14" id="KW-0342">GTP-binding</keyword>
<evidence type="ECO:0000256" key="13">
    <source>
        <dbReference type="ARBA" id="ARBA00023134"/>
    </source>
</evidence>
<evidence type="ECO:0000256" key="1">
    <source>
        <dbReference type="ARBA" id="ARBA00000312"/>
    </source>
</evidence>
<evidence type="ECO:0000256" key="9">
    <source>
        <dbReference type="ARBA" id="ARBA00022679"/>
    </source>
</evidence>
<evidence type="ECO:0000256" key="2">
    <source>
        <dbReference type="ARBA" id="ARBA00000711"/>
    </source>
</evidence>
<dbReference type="PANTHER" id="PTHR34848:SF1">
    <property type="entry name" value="BIFUNCTIONAL ADENOSYLCOBALAMIN BIOSYNTHESIS PROTEIN COBU"/>
    <property type="match status" value="1"/>
</dbReference>
<evidence type="ECO:0000256" key="14">
    <source>
        <dbReference type="PIRNR" id="PIRNR006135"/>
    </source>
</evidence>
<dbReference type="Gene3D" id="3.40.50.300">
    <property type="entry name" value="P-loop containing nucleotide triphosphate hydrolases"/>
    <property type="match status" value="1"/>
</dbReference>
<evidence type="ECO:0000256" key="8">
    <source>
        <dbReference type="ARBA" id="ARBA00022573"/>
    </source>
</evidence>
<dbReference type="SUPFAM" id="SSF52540">
    <property type="entry name" value="P-loop containing nucleoside triphosphate hydrolases"/>
    <property type="match status" value="1"/>
</dbReference>
<keyword evidence="11 14" id="KW-0418">Kinase</keyword>
<protein>
    <recommendedName>
        <fullName evidence="14">Bifunctional adenosylcobalamin biosynthesis protein</fullName>
        <ecNumber evidence="14">2.7.1.156</ecNumber>
        <ecNumber evidence="14">2.7.7.62</ecNumber>
    </recommendedName>
</protein>
<keyword evidence="8 14" id="KW-0169">Cobalamin biosynthesis</keyword>
<reference evidence="15 16" key="1">
    <citation type="submission" date="2024-05" db="EMBL/GenBank/DDBJ databases">
        <authorList>
            <consortium name="Candidatus Magnetaquicoccaceae bacterium FCR-1 genome sequencing consortium"/>
            <person name="Shimoshige H."/>
            <person name="Shimamura S."/>
            <person name="Taoka A."/>
            <person name="Kobayashi H."/>
            <person name="Maekawa T."/>
        </authorList>
    </citation>
    <scope>NUCLEOTIDE SEQUENCE [LARGE SCALE GENOMIC DNA]</scope>
    <source>
        <strain evidence="15 16">FCR-1</strain>
    </source>
</reference>
<keyword evidence="10 14" id="KW-0547">Nucleotide-binding</keyword>
<comment type="catalytic activity">
    <reaction evidence="1 14">
        <text>adenosylcob(III)inamide + ATP = adenosylcob(III)inamide phosphate + ADP + H(+)</text>
        <dbReference type="Rhea" id="RHEA:15769"/>
        <dbReference type="ChEBI" id="CHEBI:2480"/>
        <dbReference type="ChEBI" id="CHEBI:15378"/>
        <dbReference type="ChEBI" id="CHEBI:30616"/>
        <dbReference type="ChEBI" id="CHEBI:58502"/>
        <dbReference type="ChEBI" id="CHEBI:456216"/>
        <dbReference type="EC" id="2.7.1.156"/>
    </reaction>
</comment>
<reference evidence="15 16" key="2">
    <citation type="submission" date="2024-09" db="EMBL/GenBank/DDBJ databases">
        <title>Draft genome sequence of Candidatus Magnetaquicoccaceae bacterium FCR-1.</title>
        <authorList>
            <person name="Shimoshige H."/>
            <person name="Shimamura S."/>
            <person name="Taoka A."/>
            <person name="Kobayashi H."/>
            <person name="Maekawa T."/>
        </authorList>
    </citation>
    <scope>NUCLEOTIDE SEQUENCE [LARGE SCALE GENOMIC DNA]</scope>
    <source>
        <strain evidence="15 16">FCR-1</strain>
    </source>
</reference>
<comment type="function">
    <text evidence="4 14">Catalyzes ATP-dependent phosphorylation of adenosylcobinamide and addition of GMP to adenosylcobinamide phosphate.</text>
</comment>
<dbReference type="GO" id="GO:0043752">
    <property type="term" value="F:adenosylcobinamide kinase activity"/>
    <property type="evidence" value="ECO:0007669"/>
    <property type="project" value="UniProtKB-EC"/>
</dbReference>
<accession>A0ABQ0C6C5</accession>
<dbReference type="Pfam" id="PF02283">
    <property type="entry name" value="CobU"/>
    <property type="match status" value="1"/>
</dbReference>
<evidence type="ECO:0000256" key="7">
    <source>
        <dbReference type="ARBA" id="ARBA00007490"/>
    </source>
</evidence>
<sequence>MGGEEPPPPRTMDLTFGSFMVPGGCRDGDEEMAMHLILGGARSGKSTLATRLAEASGRQVTLIVTARAEDAEMATRIERHRASRPTGWQVIEEPLALGETLLRHDGADRFLVVDCLTLWLTNLLLDANPTRYQRERQALSAALNQLSGELVLVSNETGLGVVPMGALSRQFVDESGWLHQELARLADRVTLMVAGLPITLKGNTP</sequence>
<evidence type="ECO:0000256" key="10">
    <source>
        <dbReference type="ARBA" id="ARBA00022741"/>
    </source>
</evidence>
<dbReference type="EC" id="2.7.7.62" evidence="14"/>
<comment type="pathway">
    <text evidence="6 14">Cofactor biosynthesis; adenosylcobalamin biosynthesis; adenosylcobalamin from cob(II)yrinate a,c-diamide: step 5/7.</text>
</comment>
<dbReference type="NCBIfam" id="NF004469">
    <property type="entry name" value="PRK05800.1"/>
    <property type="match status" value="1"/>
</dbReference>
<comment type="catalytic activity">
    <reaction evidence="3">
        <text>adenosylcob(III)inamide + GTP = adenosylcob(III)inamide phosphate + GDP + H(+)</text>
        <dbReference type="Rhea" id="RHEA:15765"/>
        <dbReference type="ChEBI" id="CHEBI:2480"/>
        <dbReference type="ChEBI" id="CHEBI:15378"/>
        <dbReference type="ChEBI" id="CHEBI:37565"/>
        <dbReference type="ChEBI" id="CHEBI:58189"/>
        <dbReference type="ChEBI" id="CHEBI:58502"/>
        <dbReference type="EC" id="2.7.1.156"/>
    </reaction>
</comment>
<dbReference type="PIRSF" id="PIRSF006135">
    <property type="entry name" value="CobU"/>
    <property type="match status" value="1"/>
</dbReference>
<keyword evidence="12 14" id="KW-0067">ATP-binding</keyword>
<dbReference type="EC" id="2.7.1.156" evidence="14"/>
<dbReference type="InterPro" id="IPR027417">
    <property type="entry name" value="P-loop_NTPase"/>
</dbReference>
<comment type="caution">
    <text evidence="15">The sequence shown here is derived from an EMBL/GenBank/DDBJ whole genome shotgun (WGS) entry which is preliminary data.</text>
</comment>
<gene>
    <name evidence="15" type="primary">cobP</name>
    <name evidence="15" type="ORF">SIID45300_00748</name>
</gene>
<evidence type="ECO:0000256" key="4">
    <source>
        <dbReference type="ARBA" id="ARBA00003889"/>
    </source>
</evidence>
<keyword evidence="9 14" id="KW-0808">Transferase</keyword>
<evidence type="ECO:0000313" key="16">
    <source>
        <dbReference type="Proteomes" id="UP001628193"/>
    </source>
</evidence>
<evidence type="ECO:0000256" key="5">
    <source>
        <dbReference type="ARBA" id="ARBA00004692"/>
    </source>
</evidence>
<evidence type="ECO:0000256" key="6">
    <source>
        <dbReference type="ARBA" id="ARBA00005159"/>
    </source>
</evidence>